<dbReference type="AlphaFoldDB" id="A0A2I0JZQ2"/>
<proteinExistence type="predicted"/>
<dbReference type="Proteomes" id="UP000233551">
    <property type="component" value="Unassembled WGS sequence"/>
</dbReference>
<accession>A0A2I0JZQ2</accession>
<reference evidence="1 2" key="1">
    <citation type="submission" date="2017-11" db="EMBL/GenBank/DDBJ databases">
        <title>De-novo sequencing of pomegranate (Punica granatum L.) genome.</title>
        <authorList>
            <person name="Akparov Z."/>
            <person name="Amiraslanov A."/>
            <person name="Hajiyeva S."/>
            <person name="Abbasov M."/>
            <person name="Kaur K."/>
            <person name="Hamwieh A."/>
            <person name="Solovyev V."/>
            <person name="Salamov A."/>
            <person name="Braich B."/>
            <person name="Kosarev P."/>
            <person name="Mahmoud A."/>
            <person name="Hajiyev E."/>
            <person name="Babayeva S."/>
            <person name="Izzatullayeva V."/>
            <person name="Mammadov A."/>
            <person name="Mammadov A."/>
            <person name="Sharifova S."/>
            <person name="Ojaghi J."/>
            <person name="Eynullazada K."/>
            <person name="Bayramov B."/>
            <person name="Abdulazimova A."/>
            <person name="Shahmuradov I."/>
        </authorList>
    </citation>
    <scope>NUCLEOTIDE SEQUENCE [LARGE SCALE GENOMIC DNA]</scope>
    <source>
        <strain evidence="2">cv. AG2017</strain>
        <tissue evidence="1">Leaf</tissue>
    </source>
</reference>
<evidence type="ECO:0000313" key="2">
    <source>
        <dbReference type="Proteomes" id="UP000233551"/>
    </source>
</evidence>
<comment type="caution">
    <text evidence="1">The sequence shown here is derived from an EMBL/GenBank/DDBJ whole genome shotgun (WGS) entry which is preliminary data.</text>
</comment>
<dbReference type="EMBL" id="PGOL01001010">
    <property type="protein sequence ID" value="PKI61742.1"/>
    <property type="molecule type" value="Genomic_DNA"/>
</dbReference>
<gene>
    <name evidence="1" type="ORF">CRG98_017854</name>
</gene>
<keyword evidence="2" id="KW-1185">Reference proteome</keyword>
<evidence type="ECO:0000313" key="1">
    <source>
        <dbReference type="EMBL" id="PKI61742.1"/>
    </source>
</evidence>
<name>A0A2I0JZQ2_PUNGR</name>
<protein>
    <submittedName>
        <fullName evidence="1">Uncharacterized protein</fullName>
    </submittedName>
</protein>
<organism evidence="1 2">
    <name type="scientific">Punica granatum</name>
    <name type="common">Pomegranate</name>
    <dbReference type="NCBI Taxonomy" id="22663"/>
    <lineage>
        <taxon>Eukaryota</taxon>
        <taxon>Viridiplantae</taxon>
        <taxon>Streptophyta</taxon>
        <taxon>Embryophyta</taxon>
        <taxon>Tracheophyta</taxon>
        <taxon>Spermatophyta</taxon>
        <taxon>Magnoliopsida</taxon>
        <taxon>eudicotyledons</taxon>
        <taxon>Gunneridae</taxon>
        <taxon>Pentapetalae</taxon>
        <taxon>rosids</taxon>
        <taxon>malvids</taxon>
        <taxon>Myrtales</taxon>
        <taxon>Lythraceae</taxon>
        <taxon>Punica</taxon>
    </lineage>
</organism>
<sequence>MTRRSRSESRFTMQDHIFFFIFLTGFFVNLPVSSLSFRFARAFAHPELITAPSSNPLGVERARADLVQHPEPPLQRFNSNSPVGSALPVLFSVPNFEGITRVGSGVILSQLGVQCNRPYTPIYRCSPNKPDYQWGLPLDPTAPIRHDGKDLDRRRRGRLGPCEPWKLTAIPQGMWPRVSLDHTGPRKPLPSQNRLVPVLSHFVINARNPSAEWDLTSSHHHVPSTAYVEGDLDRVCKSRLDIIRELDGYQENQLVLLLPVGPIGPDPRLFEPALL</sequence>